<accession>A0A2P2Q566</accession>
<sequence>MNKHFIRKHSYELLGCEFPICSTSKDAMNHDDQMVSRGKVRAVTTPHIAASVNRFRGANAVLEGSILYGSVLHKSCFEFHSDRFLSDQMHLNLSSRQSEKVRTRDLS</sequence>
<dbReference type="AlphaFoldDB" id="A0A2P2Q566"/>
<proteinExistence type="predicted"/>
<reference evidence="1" key="1">
    <citation type="submission" date="2018-02" db="EMBL/GenBank/DDBJ databases">
        <title>Rhizophora mucronata_Transcriptome.</title>
        <authorList>
            <person name="Meera S.P."/>
            <person name="Sreeshan A."/>
            <person name="Augustine A."/>
        </authorList>
    </citation>
    <scope>NUCLEOTIDE SEQUENCE</scope>
    <source>
        <tissue evidence="1">Leaf</tissue>
    </source>
</reference>
<protein>
    <submittedName>
        <fullName evidence="1">Putative lipase ROG1 isoform X2</fullName>
    </submittedName>
</protein>
<name>A0A2P2Q566_RHIMU</name>
<organism evidence="1">
    <name type="scientific">Rhizophora mucronata</name>
    <name type="common">Asiatic mangrove</name>
    <dbReference type="NCBI Taxonomy" id="61149"/>
    <lineage>
        <taxon>Eukaryota</taxon>
        <taxon>Viridiplantae</taxon>
        <taxon>Streptophyta</taxon>
        <taxon>Embryophyta</taxon>
        <taxon>Tracheophyta</taxon>
        <taxon>Spermatophyta</taxon>
        <taxon>Magnoliopsida</taxon>
        <taxon>eudicotyledons</taxon>
        <taxon>Gunneridae</taxon>
        <taxon>Pentapetalae</taxon>
        <taxon>rosids</taxon>
        <taxon>fabids</taxon>
        <taxon>Malpighiales</taxon>
        <taxon>Rhizophoraceae</taxon>
        <taxon>Rhizophora</taxon>
    </lineage>
</organism>
<dbReference type="EMBL" id="GGEC01081607">
    <property type="protein sequence ID" value="MBX62091.1"/>
    <property type="molecule type" value="Transcribed_RNA"/>
</dbReference>
<evidence type="ECO:0000313" key="1">
    <source>
        <dbReference type="EMBL" id="MBX62091.1"/>
    </source>
</evidence>